<feature type="domain" description="HTH tetR-type" evidence="3">
    <location>
        <begin position="11"/>
        <end position="71"/>
    </location>
</feature>
<organism evidence="4 5">
    <name type="scientific">Paenibacillus kribbensis</name>
    <dbReference type="NCBI Taxonomy" id="172713"/>
    <lineage>
        <taxon>Bacteria</taxon>
        <taxon>Bacillati</taxon>
        <taxon>Bacillota</taxon>
        <taxon>Bacilli</taxon>
        <taxon>Bacillales</taxon>
        <taxon>Paenibacillaceae</taxon>
        <taxon>Paenibacillus</taxon>
    </lineage>
</organism>
<dbReference type="OrthoDB" id="118249at2"/>
<dbReference type="RefSeq" id="WP_094154343.1">
    <property type="nucleotide sequence ID" value="NZ_CP020028.1"/>
</dbReference>
<dbReference type="Proteomes" id="UP000214666">
    <property type="component" value="Chromosome"/>
</dbReference>
<dbReference type="Gene3D" id="1.10.10.60">
    <property type="entry name" value="Homeodomain-like"/>
    <property type="match status" value="1"/>
</dbReference>
<evidence type="ECO:0000313" key="4">
    <source>
        <dbReference type="EMBL" id="ASR46560.1"/>
    </source>
</evidence>
<evidence type="ECO:0000256" key="2">
    <source>
        <dbReference type="PROSITE-ProRule" id="PRU00335"/>
    </source>
</evidence>
<proteinExistence type="predicted"/>
<dbReference type="AlphaFoldDB" id="A0A222WJB4"/>
<evidence type="ECO:0000313" key="5">
    <source>
        <dbReference type="Proteomes" id="UP000214666"/>
    </source>
</evidence>
<sequence length="214" mass="24752">MTSTWHTNLKRKHQEEILKAGTQLFLDHHFSGINIQQICEVVGISRVTFYKYFKSLDELVFEVAMNILKNMTEFIKAGNEDNISGKESLRSLLYSWIDFAKEHGKELRFIMFFDLYYKYKCQEEELAARFERFIKEGFHNHFLEEIISKGIQDGSLKPDVDAFKMSVSIFQTMMGLLQRLSSTPPSIPDARTVELDEIASTVADMMLDSISNPA</sequence>
<dbReference type="SUPFAM" id="SSF48498">
    <property type="entry name" value="Tetracyclin repressor-like, C-terminal domain"/>
    <property type="match status" value="1"/>
</dbReference>
<dbReference type="Pfam" id="PF00440">
    <property type="entry name" value="TetR_N"/>
    <property type="match status" value="1"/>
</dbReference>
<dbReference type="PROSITE" id="PS50977">
    <property type="entry name" value="HTH_TETR_2"/>
    <property type="match status" value="1"/>
</dbReference>
<keyword evidence="5" id="KW-1185">Reference proteome</keyword>
<protein>
    <submittedName>
        <fullName evidence="4">TetR family transcriptional regulator</fullName>
    </submittedName>
</protein>
<dbReference type="InterPro" id="IPR009057">
    <property type="entry name" value="Homeodomain-like_sf"/>
</dbReference>
<dbReference type="InterPro" id="IPR050624">
    <property type="entry name" value="HTH-type_Tx_Regulator"/>
</dbReference>
<feature type="DNA-binding region" description="H-T-H motif" evidence="2">
    <location>
        <begin position="34"/>
        <end position="53"/>
    </location>
</feature>
<gene>
    <name evidence="4" type="ORF">B4V02_07665</name>
</gene>
<dbReference type="Gene3D" id="1.10.357.10">
    <property type="entry name" value="Tetracycline Repressor, domain 2"/>
    <property type="match status" value="1"/>
</dbReference>
<reference evidence="4 5" key="1">
    <citation type="submission" date="2017-03" db="EMBL/GenBank/DDBJ databases">
        <title>Complete genome sequence of Paenibacillus Kribbensis producing bioflocculants.</title>
        <authorList>
            <person name="Lee H.-G."/>
            <person name="Oh H.-M."/>
        </authorList>
    </citation>
    <scope>NUCLEOTIDE SEQUENCE [LARGE SCALE GENOMIC DNA]</scope>
    <source>
        <strain evidence="4 5">AM49</strain>
    </source>
</reference>
<dbReference type="SUPFAM" id="SSF46689">
    <property type="entry name" value="Homeodomain-like"/>
    <property type="match status" value="1"/>
</dbReference>
<keyword evidence="1 2" id="KW-0238">DNA-binding</keyword>
<dbReference type="EMBL" id="CP020028">
    <property type="protein sequence ID" value="ASR46560.1"/>
    <property type="molecule type" value="Genomic_DNA"/>
</dbReference>
<dbReference type="GO" id="GO:0003677">
    <property type="term" value="F:DNA binding"/>
    <property type="evidence" value="ECO:0007669"/>
    <property type="project" value="UniProtKB-UniRule"/>
</dbReference>
<dbReference type="PANTHER" id="PTHR43479:SF11">
    <property type="entry name" value="ACREF_ENVCD OPERON REPRESSOR-RELATED"/>
    <property type="match status" value="1"/>
</dbReference>
<accession>A0A222WJB4</accession>
<dbReference type="InterPro" id="IPR001647">
    <property type="entry name" value="HTH_TetR"/>
</dbReference>
<dbReference type="KEGG" id="pkb:B4V02_07665"/>
<dbReference type="PANTHER" id="PTHR43479">
    <property type="entry name" value="ACREF/ENVCD OPERON REPRESSOR-RELATED"/>
    <property type="match status" value="1"/>
</dbReference>
<name>A0A222WJB4_9BACL</name>
<dbReference type="InterPro" id="IPR036271">
    <property type="entry name" value="Tet_transcr_reg_TetR-rel_C_sf"/>
</dbReference>
<evidence type="ECO:0000256" key="1">
    <source>
        <dbReference type="ARBA" id="ARBA00023125"/>
    </source>
</evidence>
<evidence type="ECO:0000259" key="3">
    <source>
        <dbReference type="PROSITE" id="PS50977"/>
    </source>
</evidence>